<evidence type="ECO:0000259" key="1">
    <source>
        <dbReference type="Pfam" id="PF02602"/>
    </source>
</evidence>
<dbReference type="SUPFAM" id="SSF69618">
    <property type="entry name" value="HemD-like"/>
    <property type="match status" value="1"/>
</dbReference>
<dbReference type="PANTHER" id="PTHR40082:SF1">
    <property type="entry name" value="BLR5956 PROTEIN"/>
    <property type="match status" value="1"/>
</dbReference>
<dbReference type="RefSeq" id="WP_232784394.1">
    <property type="nucleotide sequence ID" value="NZ_JYIK01000563.1"/>
</dbReference>
<evidence type="ECO:0000313" key="3">
    <source>
        <dbReference type="Proteomes" id="UP000070188"/>
    </source>
</evidence>
<dbReference type="AlphaFoldDB" id="A0A132MYG5"/>
<dbReference type="EMBL" id="LAXD01000001">
    <property type="protein sequence ID" value="KWX02864.1"/>
    <property type="molecule type" value="Genomic_DNA"/>
</dbReference>
<dbReference type="InterPro" id="IPR036108">
    <property type="entry name" value="4pyrrol_syn_uPrphyn_synt_sf"/>
</dbReference>
<dbReference type="STRING" id="1469144.LI90_3911"/>
<gene>
    <name evidence="2" type="ORF">LI90_3911</name>
</gene>
<accession>A0A132MYG5</accession>
<sequence length="380" mass="40714">MADLPEPLVGFTVGVTADRRREELVTLLRRRGARVIEAPTLRIVPLEDDTELRAATERCLAGPLHYVVATTGVGWRRWMQGADAWGLGERLRDACRRAVLVSRGPKAVGAVRSYGLREAWSPPSEASDELLAWLLEHDLAGRRVAIQEHGTPAHELADALREHGAEVIRVPVYSWAPPPDPRAVRRLVEGVVRRETHAVTFTSAPGVTALLDAAERMGLGEELLAAFRGDVRAICIGPVCARPLVAENVPTVWPDRGRLGSLVRTVVEDLIARGRYELQTAGETYLVQGDAVIAGDDTRWLSPPAAAVLRALLAGGGVTPGELLARLPAGVVAGEAGIREALARLRAALGPYAGLVSELPDGGCRLAADRIRSPERALAG</sequence>
<keyword evidence="3" id="KW-1185">Reference proteome</keyword>
<dbReference type="NCBIfam" id="NF005568">
    <property type="entry name" value="PRK07239.1"/>
    <property type="match status" value="1"/>
</dbReference>
<dbReference type="Gene3D" id="3.40.50.10090">
    <property type="match status" value="2"/>
</dbReference>
<dbReference type="InterPro" id="IPR003754">
    <property type="entry name" value="4pyrrol_synth_uPrphyn_synth"/>
</dbReference>
<proteinExistence type="predicted"/>
<dbReference type="GO" id="GO:0006780">
    <property type="term" value="P:uroporphyrinogen III biosynthetic process"/>
    <property type="evidence" value="ECO:0007669"/>
    <property type="project" value="InterPro"/>
</dbReference>
<evidence type="ECO:0000313" key="2">
    <source>
        <dbReference type="EMBL" id="KWX02864.1"/>
    </source>
</evidence>
<dbReference type="CDD" id="cd06578">
    <property type="entry name" value="HemD"/>
    <property type="match status" value="1"/>
</dbReference>
<comment type="caution">
    <text evidence="2">The sequence shown here is derived from an EMBL/GenBank/DDBJ whole genome shotgun (WGS) entry which is preliminary data.</text>
</comment>
<organism evidence="2 3">
    <name type="scientific">Carbonactinospora thermoautotrophica</name>
    <dbReference type="NCBI Taxonomy" id="1469144"/>
    <lineage>
        <taxon>Bacteria</taxon>
        <taxon>Bacillati</taxon>
        <taxon>Actinomycetota</taxon>
        <taxon>Actinomycetes</taxon>
        <taxon>Kitasatosporales</taxon>
        <taxon>Carbonactinosporaceae</taxon>
        <taxon>Carbonactinospora</taxon>
    </lineage>
</organism>
<name>A0A132MYG5_9ACTN</name>
<reference evidence="3" key="1">
    <citation type="submission" date="2015-04" db="EMBL/GenBank/DDBJ databases">
        <title>Physiological reanalysis, assessment of diazotrophy, and genome sequences of multiple isolates of Streptomyces thermoautotrophicus.</title>
        <authorList>
            <person name="MacKellar D.C."/>
            <person name="Lieber L."/>
            <person name="Norman J."/>
            <person name="Bolger A."/>
            <person name="Tobin C."/>
            <person name="Murray J.W."/>
            <person name="Chang R."/>
            <person name="Ford T."/>
            <person name="Nguyen P.Q."/>
            <person name="Woodward J."/>
            <person name="Permingeat H."/>
            <person name="Joshi N.S."/>
            <person name="Silver P.A."/>
            <person name="Usadel B."/>
            <person name="Rutherford A.W."/>
            <person name="Friesen M."/>
            <person name="Prell J."/>
        </authorList>
    </citation>
    <scope>NUCLEOTIDE SEQUENCE [LARGE SCALE GENOMIC DNA]</scope>
    <source>
        <strain evidence="3">H1</strain>
    </source>
</reference>
<feature type="domain" description="Tetrapyrrole biosynthesis uroporphyrinogen III synthase" evidence="1">
    <location>
        <begin position="23"/>
        <end position="263"/>
    </location>
</feature>
<dbReference type="PANTHER" id="PTHR40082">
    <property type="entry name" value="BLR5956 PROTEIN"/>
    <property type="match status" value="1"/>
</dbReference>
<protein>
    <submittedName>
        <fullName evidence="2">Bifunctional uroporphyrinogen-III synthetase/response regulator domain protein</fullName>
    </submittedName>
</protein>
<dbReference type="Pfam" id="PF02602">
    <property type="entry name" value="HEM4"/>
    <property type="match status" value="1"/>
</dbReference>
<dbReference type="Proteomes" id="UP000070188">
    <property type="component" value="Unassembled WGS sequence"/>
</dbReference>
<dbReference type="InterPro" id="IPR039793">
    <property type="entry name" value="UROS/Hem4"/>
</dbReference>
<dbReference type="PATRIC" id="fig|1469144.10.peg.4193"/>
<dbReference type="GO" id="GO:0004852">
    <property type="term" value="F:uroporphyrinogen-III synthase activity"/>
    <property type="evidence" value="ECO:0007669"/>
    <property type="project" value="InterPro"/>
</dbReference>